<keyword evidence="2" id="KW-1185">Reference proteome</keyword>
<evidence type="ECO:0000313" key="2">
    <source>
        <dbReference type="Proteomes" id="UP000887574"/>
    </source>
</evidence>
<feature type="region of interest" description="Disordered" evidence="1">
    <location>
        <begin position="268"/>
        <end position="293"/>
    </location>
</feature>
<sequence length="572" mass="63593">MQQSDDEAQRQVFCRVICSLSVPSQHLLVLLFGTFRIITDSAETFATRMTPDAVGISVAPSLFHTCIHDGQRAKLEDVMRFKMASQVISKIIQGFGYTNLFPRECYEFYARITGRTLRVDEHWHFTFQYPSNATRSNSSPISTSPSKLLSNLIRKKSSSSTISSMLSSLQTACAAAPCPTIAPPHQSSIQRATSLKHTVYSTKIGPSRRSSATLPTGVNNPSRVVIKVGVSDPGLVISESPKAQARTYRAGEQENMCSNAFTLTYSTTTKGSLKSGPPEERPPPPPPEHQNNAEAFWKNSSFSSSSRRQKLYMAPSLTGELTMEGCSSNRTTHYPTLSLQRRINAYCAAANIPKPIGAVNLKPIVLAEKPQEMLGTRLSSSSSSSSSYYEDEDEVRADLKTRYEDEVRGSKITSTRTKTKVRAKTHRTRKDEDEDEYERFKKGPLASRQLDAAPKVPNQPPPGQRPKPQLLHRKSVRMRIQGVRSGPQSHSLDDPVGGHILSQRLSTSMGEVVVHSEDEGEISSSASTRAGHSRGQYLESTRSLSYLEWVHEKQTRRMHSRSEWFLSHQLCL</sequence>
<accession>A0A915DMV1</accession>
<dbReference type="Proteomes" id="UP000887574">
    <property type="component" value="Unplaced"/>
</dbReference>
<dbReference type="Gene3D" id="1.10.555.10">
    <property type="entry name" value="Rho GTPase activation protein"/>
    <property type="match status" value="1"/>
</dbReference>
<evidence type="ECO:0000256" key="1">
    <source>
        <dbReference type="SAM" id="MobiDB-lite"/>
    </source>
</evidence>
<proteinExistence type="predicted"/>
<name>A0A915DMV1_9BILA</name>
<dbReference type="WBParaSite" id="jg21041">
    <property type="protein sequence ID" value="jg21041"/>
    <property type="gene ID" value="jg21041"/>
</dbReference>
<reference evidence="3" key="1">
    <citation type="submission" date="2022-11" db="UniProtKB">
        <authorList>
            <consortium name="WormBaseParasite"/>
        </authorList>
    </citation>
    <scope>IDENTIFICATION</scope>
</reference>
<evidence type="ECO:0000313" key="3">
    <source>
        <dbReference type="WBParaSite" id="jg21041"/>
    </source>
</evidence>
<dbReference type="AlphaFoldDB" id="A0A915DMV1"/>
<feature type="region of interest" description="Disordered" evidence="1">
    <location>
        <begin position="409"/>
        <end position="472"/>
    </location>
</feature>
<dbReference type="InterPro" id="IPR008936">
    <property type="entry name" value="Rho_GTPase_activation_prot"/>
</dbReference>
<organism evidence="2 3">
    <name type="scientific">Ditylenchus dipsaci</name>
    <dbReference type="NCBI Taxonomy" id="166011"/>
    <lineage>
        <taxon>Eukaryota</taxon>
        <taxon>Metazoa</taxon>
        <taxon>Ecdysozoa</taxon>
        <taxon>Nematoda</taxon>
        <taxon>Chromadorea</taxon>
        <taxon>Rhabditida</taxon>
        <taxon>Tylenchina</taxon>
        <taxon>Tylenchomorpha</taxon>
        <taxon>Sphaerularioidea</taxon>
        <taxon>Anguinidae</taxon>
        <taxon>Anguininae</taxon>
        <taxon>Ditylenchus</taxon>
    </lineage>
</organism>
<dbReference type="SUPFAM" id="SSF48350">
    <property type="entry name" value="GTPase activation domain, GAP"/>
    <property type="match status" value="1"/>
</dbReference>
<protein>
    <submittedName>
        <fullName evidence="3">Rho-GAP domain-containing protein</fullName>
    </submittedName>
</protein>
<feature type="compositionally biased region" description="Basic residues" evidence="1">
    <location>
        <begin position="417"/>
        <end position="428"/>
    </location>
</feature>